<dbReference type="Gene3D" id="3.40.1810.10">
    <property type="entry name" value="Transcription factor, MADS-box"/>
    <property type="match status" value="1"/>
</dbReference>
<dbReference type="EMBL" id="PNBA02000003">
    <property type="protein sequence ID" value="KAG6429911.1"/>
    <property type="molecule type" value="Genomic_DNA"/>
</dbReference>
<reference evidence="7" key="1">
    <citation type="submission" date="2018-01" db="EMBL/GenBank/DDBJ databases">
        <authorList>
            <person name="Mao J.F."/>
        </authorList>
    </citation>
    <scope>NUCLEOTIDE SEQUENCE</scope>
    <source>
        <strain evidence="7">Huo1</strain>
        <tissue evidence="7">Leaf</tissue>
    </source>
</reference>
<protein>
    <recommendedName>
        <fullName evidence="6">MADS-box domain-containing protein</fullName>
    </recommendedName>
</protein>
<dbReference type="InterPro" id="IPR036879">
    <property type="entry name" value="TF_MADSbox_sf"/>
</dbReference>
<evidence type="ECO:0000256" key="4">
    <source>
        <dbReference type="ARBA" id="ARBA00023163"/>
    </source>
</evidence>
<evidence type="ECO:0000313" key="8">
    <source>
        <dbReference type="Proteomes" id="UP000298416"/>
    </source>
</evidence>
<evidence type="ECO:0000256" key="3">
    <source>
        <dbReference type="ARBA" id="ARBA00023125"/>
    </source>
</evidence>
<dbReference type="PANTHER" id="PTHR11945:SF776">
    <property type="entry name" value="AGAMOUS-LIKE 50-RELATED"/>
    <property type="match status" value="1"/>
</dbReference>
<dbReference type="GO" id="GO:0000978">
    <property type="term" value="F:RNA polymerase II cis-regulatory region sequence-specific DNA binding"/>
    <property type="evidence" value="ECO:0007669"/>
    <property type="project" value="TreeGrafter"/>
</dbReference>
<evidence type="ECO:0000259" key="6">
    <source>
        <dbReference type="PROSITE" id="PS50066"/>
    </source>
</evidence>
<dbReference type="PRINTS" id="PR00404">
    <property type="entry name" value="MADSDOMAIN"/>
</dbReference>
<keyword evidence="3" id="KW-0238">DNA-binding</keyword>
<dbReference type="GO" id="GO:0000981">
    <property type="term" value="F:DNA-binding transcription factor activity, RNA polymerase II-specific"/>
    <property type="evidence" value="ECO:0007669"/>
    <property type="project" value="TreeGrafter"/>
</dbReference>
<keyword evidence="4" id="KW-0804">Transcription</keyword>
<evidence type="ECO:0000256" key="2">
    <source>
        <dbReference type="ARBA" id="ARBA00023015"/>
    </source>
</evidence>
<keyword evidence="2" id="KW-0805">Transcription regulation</keyword>
<dbReference type="PANTHER" id="PTHR11945">
    <property type="entry name" value="MADS BOX PROTEIN"/>
    <property type="match status" value="1"/>
</dbReference>
<keyword evidence="8" id="KW-1185">Reference proteome</keyword>
<dbReference type="GO" id="GO:0046983">
    <property type="term" value="F:protein dimerization activity"/>
    <property type="evidence" value="ECO:0007669"/>
    <property type="project" value="InterPro"/>
</dbReference>
<dbReference type="Proteomes" id="UP000298416">
    <property type="component" value="Unassembled WGS sequence"/>
</dbReference>
<dbReference type="CDD" id="cd00120">
    <property type="entry name" value="MADS"/>
    <property type="match status" value="1"/>
</dbReference>
<dbReference type="PROSITE" id="PS50066">
    <property type="entry name" value="MADS_BOX_2"/>
    <property type="match status" value="1"/>
</dbReference>
<dbReference type="AlphaFoldDB" id="A0A8X9A701"/>
<gene>
    <name evidence="7" type="ORF">SASPL_107968</name>
</gene>
<keyword evidence="5" id="KW-0539">Nucleus</keyword>
<name>A0A8X9A701_SALSN</name>
<evidence type="ECO:0000313" key="7">
    <source>
        <dbReference type="EMBL" id="KAG6429911.1"/>
    </source>
</evidence>
<feature type="domain" description="MADS-box" evidence="6">
    <location>
        <begin position="81"/>
        <end position="129"/>
    </location>
</feature>
<proteinExistence type="predicted"/>
<reference evidence="7" key="2">
    <citation type="submission" date="2020-08" db="EMBL/GenBank/DDBJ databases">
        <title>Plant Genome Project.</title>
        <authorList>
            <person name="Zhang R.-G."/>
        </authorList>
    </citation>
    <scope>NUCLEOTIDE SEQUENCE</scope>
    <source>
        <strain evidence="7">Huo1</strain>
        <tissue evidence="7">Leaf</tissue>
    </source>
</reference>
<dbReference type="SMART" id="SM00432">
    <property type="entry name" value="MADS"/>
    <property type="match status" value="1"/>
</dbReference>
<comment type="subcellular location">
    <subcellularLocation>
        <location evidence="1">Nucleus</location>
    </subcellularLocation>
</comment>
<dbReference type="GO" id="GO:0005634">
    <property type="term" value="C:nucleus"/>
    <property type="evidence" value="ECO:0007669"/>
    <property type="project" value="UniProtKB-SubCell"/>
</dbReference>
<dbReference type="SUPFAM" id="SSF55455">
    <property type="entry name" value="SRF-like"/>
    <property type="match status" value="1"/>
</dbReference>
<dbReference type="Pfam" id="PF00319">
    <property type="entry name" value="SRF-TF"/>
    <property type="match status" value="1"/>
</dbReference>
<sequence>MAESVELLRLGLHQNRDFRTAEDGEFGGFAEEPAAALALEDKTASEGQPIDTHPLLVYWRGGRKATAASSKNGEFQQHKTLGRRKIPMRKIENKSSLQVACTKRRGGLFRKATKLSILCGAEVAILVQS</sequence>
<comment type="caution">
    <text evidence="7">The sequence shown here is derived from an EMBL/GenBank/DDBJ whole genome shotgun (WGS) entry which is preliminary data.</text>
</comment>
<dbReference type="InterPro" id="IPR002100">
    <property type="entry name" value="TF_MADSbox"/>
</dbReference>
<accession>A0A8X9A701</accession>
<evidence type="ECO:0000256" key="1">
    <source>
        <dbReference type="ARBA" id="ARBA00004123"/>
    </source>
</evidence>
<evidence type="ECO:0000256" key="5">
    <source>
        <dbReference type="ARBA" id="ARBA00023242"/>
    </source>
</evidence>
<organism evidence="7">
    <name type="scientific">Salvia splendens</name>
    <name type="common">Scarlet sage</name>
    <dbReference type="NCBI Taxonomy" id="180675"/>
    <lineage>
        <taxon>Eukaryota</taxon>
        <taxon>Viridiplantae</taxon>
        <taxon>Streptophyta</taxon>
        <taxon>Embryophyta</taxon>
        <taxon>Tracheophyta</taxon>
        <taxon>Spermatophyta</taxon>
        <taxon>Magnoliopsida</taxon>
        <taxon>eudicotyledons</taxon>
        <taxon>Gunneridae</taxon>
        <taxon>Pentapetalae</taxon>
        <taxon>asterids</taxon>
        <taxon>lamiids</taxon>
        <taxon>Lamiales</taxon>
        <taxon>Lamiaceae</taxon>
        <taxon>Nepetoideae</taxon>
        <taxon>Mentheae</taxon>
        <taxon>Salviinae</taxon>
        <taxon>Salvia</taxon>
        <taxon>Salvia subgen. Calosphace</taxon>
        <taxon>core Calosphace</taxon>
    </lineage>
</organism>